<feature type="compositionally biased region" description="Basic and acidic residues" evidence="14">
    <location>
        <begin position="1044"/>
        <end position="1054"/>
    </location>
</feature>
<protein>
    <recommendedName>
        <fullName evidence="4 13">Conserved oligomeric Golgi complex subunit 6</fullName>
        <shortName evidence="13">COG complex subunit 6</shortName>
    </recommendedName>
    <alternativeName>
        <fullName evidence="11 13">Component of oligomeric Golgi complex 6</fullName>
    </alternativeName>
</protein>
<feature type="compositionally biased region" description="Polar residues" evidence="14">
    <location>
        <begin position="882"/>
        <end position="894"/>
    </location>
</feature>
<proteinExistence type="inferred from homology"/>
<evidence type="ECO:0000256" key="5">
    <source>
        <dbReference type="ARBA" id="ARBA00022448"/>
    </source>
</evidence>
<organism evidence="16 17">
    <name type="scientific">Metarhizium rileyi (strain RCEF 4871)</name>
    <name type="common">Nomuraea rileyi</name>
    <dbReference type="NCBI Taxonomy" id="1649241"/>
    <lineage>
        <taxon>Eukaryota</taxon>
        <taxon>Fungi</taxon>
        <taxon>Dikarya</taxon>
        <taxon>Ascomycota</taxon>
        <taxon>Pezizomycotina</taxon>
        <taxon>Sordariomycetes</taxon>
        <taxon>Hypocreomycetidae</taxon>
        <taxon>Hypocreales</taxon>
        <taxon>Clavicipitaceae</taxon>
        <taxon>Metarhizium</taxon>
    </lineage>
</organism>
<comment type="similarity">
    <text evidence="3 13">Belongs to the COG6 family.</text>
</comment>
<comment type="function">
    <text evidence="13">Acts as component of the peripheral membrane COG complex that is involved in intra-Golgi protein trafficking. COG is located at the cis-Golgi, and regulates tethering of retrograde intra-Golgi vesicles and possibly a number of other membrane trafficking events.</text>
</comment>
<keyword evidence="10 13" id="KW-0472">Membrane</keyword>
<comment type="function">
    <text evidence="12">Acts as a component of the peripheral membrane COG complex that is involved in intra-Golgi protein trafficking. COG is located at the cis-Golgi, and regulates tethering of retrograde intra-Golgi vesicles and possibly a number of other membrane trafficking events.</text>
</comment>
<dbReference type="Pfam" id="PF00004">
    <property type="entry name" value="AAA"/>
    <property type="match status" value="1"/>
</dbReference>
<evidence type="ECO:0000256" key="6">
    <source>
        <dbReference type="ARBA" id="ARBA00022741"/>
    </source>
</evidence>
<dbReference type="PANTHER" id="PTHR21506:SF0">
    <property type="entry name" value="CONSERVED OLIGOMERIC GOLGI COMPLEX SUBUNIT 6"/>
    <property type="match status" value="1"/>
</dbReference>
<dbReference type="SMART" id="SM01087">
    <property type="entry name" value="COG6"/>
    <property type="match status" value="1"/>
</dbReference>
<keyword evidence="7" id="KW-0067">ATP-binding</keyword>
<evidence type="ECO:0000256" key="14">
    <source>
        <dbReference type="SAM" id="MobiDB-lite"/>
    </source>
</evidence>
<dbReference type="GO" id="GO:0016887">
    <property type="term" value="F:ATP hydrolysis activity"/>
    <property type="evidence" value="ECO:0007669"/>
    <property type="project" value="InterPro"/>
</dbReference>
<dbReference type="InterPro" id="IPR041569">
    <property type="entry name" value="AAA_lid_3"/>
</dbReference>
<feature type="compositionally biased region" description="Basic and acidic residues" evidence="14">
    <location>
        <begin position="808"/>
        <end position="822"/>
    </location>
</feature>
<reference evidence="16 17" key="1">
    <citation type="journal article" date="2016" name="Genome Biol. Evol.">
        <title>Divergent and convergent evolution of fungal pathogenicity.</title>
        <authorList>
            <person name="Shang Y."/>
            <person name="Xiao G."/>
            <person name="Zheng P."/>
            <person name="Cen K."/>
            <person name="Zhan S."/>
            <person name="Wang C."/>
        </authorList>
    </citation>
    <scope>NUCLEOTIDE SEQUENCE [LARGE SCALE GENOMIC DNA]</scope>
    <source>
        <strain evidence="16 17">RCEF 4871</strain>
    </source>
</reference>
<keyword evidence="5 13" id="KW-0813">Transport</keyword>
<feature type="domain" description="AAA+ ATPase" evidence="15">
    <location>
        <begin position="1174"/>
        <end position="1325"/>
    </location>
</feature>
<dbReference type="Pfam" id="PF09336">
    <property type="entry name" value="Vps4_C"/>
    <property type="match status" value="1"/>
</dbReference>
<dbReference type="InterPro" id="IPR010490">
    <property type="entry name" value="COG6"/>
</dbReference>
<comment type="caution">
    <text evidence="16">The sequence shown here is derived from an EMBL/GenBank/DDBJ whole genome shotgun (WGS) entry which is preliminary data.</text>
</comment>
<dbReference type="GO" id="GO:0005524">
    <property type="term" value="F:ATP binding"/>
    <property type="evidence" value="ECO:0007669"/>
    <property type="project" value="UniProtKB-KW"/>
</dbReference>
<evidence type="ECO:0000313" key="17">
    <source>
        <dbReference type="Proteomes" id="UP000243498"/>
    </source>
</evidence>
<evidence type="ECO:0000313" key="16">
    <source>
        <dbReference type="EMBL" id="OAA49524.1"/>
    </source>
</evidence>
<evidence type="ECO:0000256" key="3">
    <source>
        <dbReference type="ARBA" id="ARBA00011023"/>
    </source>
</evidence>
<dbReference type="OMA" id="ANLMCAN"/>
<dbReference type="GO" id="GO:0006891">
    <property type="term" value="P:intra-Golgi vesicle-mediated transport"/>
    <property type="evidence" value="ECO:0007669"/>
    <property type="project" value="UniProtKB-UniRule"/>
</dbReference>
<dbReference type="Pfam" id="PF17862">
    <property type="entry name" value="AAA_lid_3"/>
    <property type="match status" value="1"/>
</dbReference>
<dbReference type="InterPro" id="IPR003960">
    <property type="entry name" value="ATPase_AAA_CS"/>
</dbReference>
<evidence type="ECO:0000256" key="12">
    <source>
        <dbReference type="ARBA" id="ARBA00043873"/>
    </source>
</evidence>
<dbReference type="FunFam" id="3.40.50.300:FF:000093">
    <property type="entry name" value="Fidgetin-like 1"/>
    <property type="match status" value="1"/>
</dbReference>
<gene>
    <name evidence="16" type="ORF">NOR_01447</name>
</gene>
<keyword evidence="9 13" id="KW-0333">Golgi apparatus</keyword>
<evidence type="ECO:0000259" key="15">
    <source>
        <dbReference type="SMART" id="SM00382"/>
    </source>
</evidence>
<feature type="region of interest" description="Disordered" evidence="14">
    <location>
        <begin position="713"/>
        <end position="734"/>
    </location>
</feature>
<dbReference type="EMBL" id="AZHC01000003">
    <property type="protein sequence ID" value="OAA49524.1"/>
    <property type="molecule type" value="Genomic_DNA"/>
</dbReference>
<feature type="compositionally biased region" description="Polar residues" evidence="14">
    <location>
        <begin position="973"/>
        <end position="997"/>
    </location>
</feature>
<feature type="compositionally biased region" description="Polar residues" evidence="14">
    <location>
        <begin position="1055"/>
        <end position="1064"/>
    </location>
</feature>
<dbReference type="InterPro" id="IPR048368">
    <property type="entry name" value="COG6_N"/>
</dbReference>
<dbReference type="PANTHER" id="PTHR21506">
    <property type="entry name" value="COMPONENT OF OLIGOMERIC GOLGI COMPLEX 6"/>
    <property type="match status" value="1"/>
</dbReference>
<feature type="compositionally biased region" description="Polar residues" evidence="14">
    <location>
        <begin position="916"/>
        <end position="927"/>
    </location>
</feature>
<dbReference type="InterPro" id="IPR027417">
    <property type="entry name" value="P-loop_NTPase"/>
</dbReference>
<evidence type="ECO:0000256" key="13">
    <source>
        <dbReference type="RuleBase" id="RU365075"/>
    </source>
</evidence>
<feature type="region of interest" description="Disordered" evidence="14">
    <location>
        <begin position="952"/>
        <end position="1080"/>
    </location>
</feature>
<comment type="similarity">
    <text evidence="2">Belongs to the AAA ATPase family.</text>
</comment>
<keyword evidence="17" id="KW-1185">Reference proteome</keyword>
<dbReference type="Pfam" id="PF20653">
    <property type="entry name" value="COG6_C"/>
    <property type="match status" value="1"/>
</dbReference>
<evidence type="ECO:0000256" key="9">
    <source>
        <dbReference type="ARBA" id="ARBA00023034"/>
    </source>
</evidence>
<feature type="compositionally biased region" description="Polar residues" evidence="14">
    <location>
        <begin position="955"/>
        <end position="964"/>
    </location>
</feature>
<dbReference type="InterPro" id="IPR003593">
    <property type="entry name" value="AAA+_ATPase"/>
</dbReference>
<dbReference type="STRING" id="1081105.A0A162KDF5"/>
<dbReference type="Gene3D" id="3.40.50.300">
    <property type="entry name" value="P-loop containing nucleotide triphosphate hydrolases"/>
    <property type="match status" value="1"/>
</dbReference>
<dbReference type="CDD" id="cd19509">
    <property type="entry name" value="RecA-like_VPS4-like"/>
    <property type="match status" value="1"/>
</dbReference>
<dbReference type="GO" id="GO:0017119">
    <property type="term" value="C:Golgi transport complex"/>
    <property type="evidence" value="ECO:0007669"/>
    <property type="project" value="UniProtKB-UniRule"/>
</dbReference>
<dbReference type="InterPro" id="IPR048369">
    <property type="entry name" value="COG6_C"/>
</dbReference>
<dbReference type="InterPro" id="IPR015415">
    <property type="entry name" value="Spast_Vps4_C"/>
</dbReference>
<feature type="compositionally biased region" description="Polar residues" evidence="14">
    <location>
        <begin position="713"/>
        <end position="730"/>
    </location>
</feature>
<evidence type="ECO:0000256" key="1">
    <source>
        <dbReference type="ARBA" id="ARBA00004395"/>
    </source>
</evidence>
<comment type="subcellular location">
    <subcellularLocation>
        <location evidence="1 13">Golgi apparatus membrane</location>
        <topology evidence="1 13">Peripheral membrane protein</topology>
    </subcellularLocation>
</comment>
<dbReference type="GO" id="GO:0000139">
    <property type="term" value="C:Golgi membrane"/>
    <property type="evidence" value="ECO:0007669"/>
    <property type="project" value="UniProtKB-SubCell"/>
</dbReference>
<evidence type="ECO:0000256" key="10">
    <source>
        <dbReference type="ARBA" id="ARBA00023136"/>
    </source>
</evidence>
<evidence type="ECO:0000256" key="11">
    <source>
        <dbReference type="ARBA" id="ARBA00031348"/>
    </source>
</evidence>
<keyword evidence="8 13" id="KW-0653">Protein transport</keyword>
<evidence type="ECO:0000256" key="2">
    <source>
        <dbReference type="ARBA" id="ARBA00006914"/>
    </source>
</evidence>
<evidence type="ECO:0000256" key="7">
    <source>
        <dbReference type="ARBA" id="ARBA00022840"/>
    </source>
</evidence>
<feature type="compositionally biased region" description="Basic residues" evidence="14">
    <location>
        <begin position="1016"/>
        <end position="1026"/>
    </location>
</feature>
<feature type="region of interest" description="Disordered" evidence="14">
    <location>
        <begin position="872"/>
        <end position="935"/>
    </location>
</feature>
<keyword evidence="6" id="KW-0547">Nucleotide-binding</keyword>
<accession>A0A162KDF5</accession>
<dbReference type="OrthoDB" id="10251136at2759"/>
<dbReference type="GO" id="GO:0015031">
    <property type="term" value="P:protein transport"/>
    <property type="evidence" value="ECO:0007669"/>
    <property type="project" value="UniProtKB-KW"/>
</dbReference>
<dbReference type="InterPro" id="IPR003959">
    <property type="entry name" value="ATPase_AAA_core"/>
</dbReference>
<dbReference type="PROSITE" id="PS00674">
    <property type="entry name" value="AAA"/>
    <property type="match status" value="1"/>
</dbReference>
<sequence>MVMDNANNALFVSAKSSSSLATKVSAVLSTSFSDGQFREALTLLDHRQFTNDAKRRRQIRINLQKDVIDNNGAIIDNFGRVAERLYCVKSTLGKLQAEYENMKTEVASAQSKTSPTLREAASLLQKREQIFVKQDVLSALAEHFLLSEAELVALTSTAEPVDEKFFDALSKAKRINKDCEILLGLQNQTFGLDLMEQTSKNLNFGFQKLYKWTQREFKTLNLENPQMNTSIRQALKVLAERPSLFQNCLSFFAEARECILSEAFHTALTGTTLSGIKDASIKPIDFAAHDMLRYAGDMLAWVHSATVSEREALEILFISEGEELAKGLKNGRNTEIWRLVADDDNEDTEFNALETLHDLVDRDIAGVTRLFRQRLEQVVRTNEETLPAYKLATLLGFYGLTFEKLLGSASYLAESIHDLEVQAFRQFRSLLKDNIASIQNDSGKVSNDLAPPLFFSHALDQLDAIMHTYDSSISSSGVRDDELEGVLVDALEPFEFACNNIAKSMDPLKSAIFTVNCKIAASNCLAKFGFIKHRAELTRLNIREALTQIVQSQYEFFRVQSGLDPLFSSVDDSQVAFGSSIDGNILTKVSQQLDEFLPSALMDALDRVKYMQDTTLARQMTEEAADMFCKDFEKLEQMIDEIDSSTGMGDETEAMRHWKHALEHIYEHRATKAVPGYGPQTDTEKALVEALNQLELQCKERIDLLEALRVSRQEGSPLSPATGTSKTSTPCDDKHVNRLKASIGQGTVPAVTYSELSRPTLPSRPILPRRTSFEQRSTSMPTGNNHNIEANPHSSTSSRSLLPNLPIRTDRTLRSSSPEKHTMRTTLRSARSKDKPRKPIRGSPKPVAEGPSKAATLAWSALGSRERIFKISPSDSSSSISNFTARSASDQTKPLSPPLQWDSHTRRLVTPRDTDSSPNGLQFSSTPRHSDEHANLKSSLLSVSAASSALNASSFPETSSSDLTPNKLERISPTRTAMNTGLNTRDSGNEQTTNSLPTDDLEERSEKLSFSDTAMRRKPVIKRQIRPSHSVSRNGIPDSGSVSRHRDRDKRQAKDNSPSDSDSPTLEPFFKPRRTKREDFPIKPSSQFQSIEDVDSEKSTTAKVWDKETTTILKHLPSGIDEGAAKQILNDIVVQGDEVHWGDIAGLEIAKNALRETVVYPFLRPDLFMGLREPARGMLLFGPPGTGKTMLARAVATESKSTFFSISASSLTSKYLGESEKLVRALFGLARALAPSIIFVDEIDSLLSQRSGSGEHEATRRIKTEFLIQWSHLQRAAAGREATEKDKERGDANRVLVLAATNLPWTIDEAARRRFVRRQYIPLPEPHTRETQLRTLLGQQKHDLSESDIQKLVGLTDGFSGSDITALAKDAAMGPLRSLGEALLHMTMDDIRPIHLADFEASLSTIRPSVSKAGLKEYEDWAKEFGERGG</sequence>
<feature type="region of interest" description="Disordered" evidence="14">
    <location>
        <begin position="754"/>
        <end position="853"/>
    </location>
</feature>
<dbReference type="Gene3D" id="1.10.8.60">
    <property type="match status" value="1"/>
</dbReference>
<dbReference type="SUPFAM" id="SSF52540">
    <property type="entry name" value="P-loop containing nucleoside triphosphate hydrolases"/>
    <property type="match status" value="1"/>
</dbReference>
<feature type="compositionally biased region" description="Polar residues" evidence="14">
    <location>
        <begin position="774"/>
        <end position="801"/>
    </location>
</feature>
<dbReference type="FunFam" id="1.10.8.60:FF:000022">
    <property type="entry name" value="Fidgetin like 1"/>
    <property type="match status" value="1"/>
</dbReference>
<dbReference type="SMART" id="SM00382">
    <property type="entry name" value="AAA"/>
    <property type="match status" value="1"/>
</dbReference>
<evidence type="ECO:0000256" key="4">
    <source>
        <dbReference type="ARBA" id="ARBA00020973"/>
    </source>
</evidence>
<name>A0A162KDF5_METRR</name>
<dbReference type="Proteomes" id="UP000243498">
    <property type="component" value="Unassembled WGS sequence"/>
</dbReference>
<dbReference type="Pfam" id="PF06419">
    <property type="entry name" value="COG6_N"/>
    <property type="match status" value="1"/>
</dbReference>
<comment type="subunit">
    <text evidence="13">Component of the conserved oligomeric Golgi complex.</text>
</comment>
<feature type="compositionally biased region" description="Low complexity" evidence="14">
    <location>
        <begin position="872"/>
        <end position="881"/>
    </location>
</feature>
<evidence type="ECO:0000256" key="8">
    <source>
        <dbReference type="ARBA" id="ARBA00022927"/>
    </source>
</evidence>